<evidence type="ECO:0000313" key="2">
    <source>
        <dbReference type="EMBL" id="KKL76616.1"/>
    </source>
</evidence>
<name>A0A0F9FDT8_9ZZZZ</name>
<organism evidence="2">
    <name type="scientific">marine sediment metagenome</name>
    <dbReference type="NCBI Taxonomy" id="412755"/>
    <lineage>
        <taxon>unclassified sequences</taxon>
        <taxon>metagenomes</taxon>
        <taxon>ecological metagenomes</taxon>
    </lineage>
</organism>
<accession>A0A0F9FDT8</accession>
<evidence type="ECO:0008006" key="3">
    <source>
        <dbReference type="Google" id="ProtNLM"/>
    </source>
</evidence>
<dbReference type="AlphaFoldDB" id="A0A0F9FDT8"/>
<proteinExistence type="predicted"/>
<reference evidence="2" key="1">
    <citation type="journal article" date="2015" name="Nature">
        <title>Complex archaea that bridge the gap between prokaryotes and eukaryotes.</title>
        <authorList>
            <person name="Spang A."/>
            <person name="Saw J.H."/>
            <person name="Jorgensen S.L."/>
            <person name="Zaremba-Niedzwiedzka K."/>
            <person name="Martijn J."/>
            <person name="Lind A.E."/>
            <person name="van Eijk R."/>
            <person name="Schleper C."/>
            <person name="Guy L."/>
            <person name="Ettema T.J."/>
        </authorList>
    </citation>
    <scope>NUCLEOTIDE SEQUENCE</scope>
</reference>
<evidence type="ECO:0000256" key="1">
    <source>
        <dbReference type="SAM" id="MobiDB-lite"/>
    </source>
</evidence>
<sequence>MREIVDAVQFAREGPEPDPATAMEYIYEE</sequence>
<gene>
    <name evidence="2" type="ORF">LCGC14_2043140</name>
</gene>
<comment type="caution">
    <text evidence="2">The sequence shown here is derived from an EMBL/GenBank/DDBJ whole genome shotgun (WGS) entry which is preliminary data.</text>
</comment>
<protein>
    <recommendedName>
        <fullName evidence="3">Dehydrogenase E1 component domain-containing protein</fullName>
    </recommendedName>
</protein>
<feature type="region of interest" description="Disordered" evidence="1">
    <location>
        <begin position="1"/>
        <end position="29"/>
    </location>
</feature>
<dbReference type="EMBL" id="LAZR01023990">
    <property type="protein sequence ID" value="KKL76616.1"/>
    <property type="molecule type" value="Genomic_DNA"/>
</dbReference>